<accession>A0A1I1BXC2</accession>
<evidence type="ECO:0000313" key="1">
    <source>
        <dbReference type="EMBL" id="SFB53298.1"/>
    </source>
</evidence>
<dbReference type="Proteomes" id="UP000243799">
    <property type="component" value="Unassembled WGS sequence"/>
</dbReference>
<dbReference type="STRING" id="490629.SAMN05216266_11713"/>
<sequence>MTNSAWLELPAAGGLADRRGHQHAAAHTDPKWQAVRCAPAVRPASRKIQLTFYGLSEPAEHRDSSVEDQRVLDDMRRLADQHNWNQGHGHRFVLITHVVTDHSAPALLALGDRPGTTITES</sequence>
<organism evidence="1 2">
    <name type="scientific">Amycolatopsis marina</name>
    <dbReference type="NCBI Taxonomy" id="490629"/>
    <lineage>
        <taxon>Bacteria</taxon>
        <taxon>Bacillati</taxon>
        <taxon>Actinomycetota</taxon>
        <taxon>Actinomycetes</taxon>
        <taxon>Pseudonocardiales</taxon>
        <taxon>Pseudonocardiaceae</taxon>
        <taxon>Amycolatopsis</taxon>
    </lineage>
</organism>
<name>A0A1I1BXC2_9PSEU</name>
<dbReference type="EMBL" id="FOKG01000017">
    <property type="protein sequence ID" value="SFB53298.1"/>
    <property type="molecule type" value="Genomic_DNA"/>
</dbReference>
<proteinExistence type="predicted"/>
<evidence type="ECO:0000313" key="2">
    <source>
        <dbReference type="Proteomes" id="UP000243799"/>
    </source>
</evidence>
<gene>
    <name evidence="1" type="ORF">SAMN05216266_11713</name>
</gene>
<dbReference type="AlphaFoldDB" id="A0A1I1BXC2"/>
<reference evidence="2" key="1">
    <citation type="submission" date="2016-10" db="EMBL/GenBank/DDBJ databases">
        <authorList>
            <person name="Varghese N."/>
            <person name="Submissions S."/>
        </authorList>
    </citation>
    <scope>NUCLEOTIDE SEQUENCE [LARGE SCALE GENOMIC DNA]</scope>
    <source>
        <strain evidence="2">CGMCC 4.3568</strain>
    </source>
</reference>
<protein>
    <submittedName>
        <fullName evidence="1">Uncharacterized protein</fullName>
    </submittedName>
</protein>
<dbReference type="RefSeq" id="WP_091675870.1">
    <property type="nucleotide sequence ID" value="NZ_FOKG01000017.1"/>
</dbReference>
<keyword evidence="2" id="KW-1185">Reference proteome</keyword>